<sequence length="121" mass="14532">MGRCILKIDKTRIEQFIREKVEVDTLTDAQIARQLNVGISTISHWRNKFNIKPANKFKRNFKERYGPDALEKFHRMIRNEATLQEIATDFGFSREYARQVHNQLYQKSYSEYLRHGGRRLR</sequence>
<dbReference type="STRING" id="1802274.A3J58_00315"/>
<dbReference type="AlphaFoldDB" id="A0A1G2KVZ3"/>
<organism evidence="1 2">
    <name type="scientific">Candidatus Sungbacteria bacterium RIFCSPHIGHO2_02_FULL_52_23</name>
    <dbReference type="NCBI Taxonomy" id="1802274"/>
    <lineage>
        <taxon>Bacteria</taxon>
        <taxon>Candidatus Sungiibacteriota</taxon>
    </lineage>
</organism>
<reference evidence="1 2" key="1">
    <citation type="journal article" date="2016" name="Nat. Commun.">
        <title>Thousands of microbial genomes shed light on interconnected biogeochemical processes in an aquifer system.</title>
        <authorList>
            <person name="Anantharaman K."/>
            <person name="Brown C.T."/>
            <person name="Hug L.A."/>
            <person name="Sharon I."/>
            <person name="Castelle C.J."/>
            <person name="Probst A.J."/>
            <person name="Thomas B.C."/>
            <person name="Singh A."/>
            <person name="Wilkins M.J."/>
            <person name="Karaoz U."/>
            <person name="Brodie E.L."/>
            <person name="Williams K.H."/>
            <person name="Hubbard S.S."/>
            <person name="Banfield J.F."/>
        </authorList>
    </citation>
    <scope>NUCLEOTIDE SEQUENCE [LARGE SCALE GENOMIC DNA]</scope>
</reference>
<comment type="caution">
    <text evidence="1">The sequence shown here is derived from an EMBL/GenBank/DDBJ whole genome shotgun (WGS) entry which is preliminary data.</text>
</comment>
<accession>A0A1G2KVZ3</accession>
<dbReference type="Proteomes" id="UP000178510">
    <property type="component" value="Unassembled WGS sequence"/>
</dbReference>
<dbReference type="EMBL" id="MHQM01000023">
    <property type="protein sequence ID" value="OHA03570.1"/>
    <property type="molecule type" value="Genomic_DNA"/>
</dbReference>
<evidence type="ECO:0000313" key="2">
    <source>
        <dbReference type="Proteomes" id="UP000178510"/>
    </source>
</evidence>
<proteinExistence type="predicted"/>
<gene>
    <name evidence="1" type="ORF">A3J58_00315</name>
</gene>
<name>A0A1G2KVZ3_9BACT</name>
<protein>
    <submittedName>
        <fullName evidence="1">Uncharacterized protein</fullName>
    </submittedName>
</protein>
<evidence type="ECO:0000313" key="1">
    <source>
        <dbReference type="EMBL" id="OHA03570.1"/>
    </source>
</evidence>